<dbReference type="GO" id="GO:0006281">
    <property type="term" value="P:DNA repair"/>
    <property type="evidence" value="ECO:0007669"/>
    <property type="project" value="UniProtKB-KW"/>
</dbReference>
<name>A0A9D5B5L4_PEA</name>
<reference evidence="13 14" key="1">
    <citation type="journal article" date="2022" name="Nat. Genet.">
        <title>Improved pea reference genome and pan-genome highlight genomic features and evolutionary characteristics.</title>
        <authorList>
            <person name="Yang T."/>
            <person name="Liu R."/>
            <person name="Luo Y."/>
            <person name="Hu S."/>
            <person name="Wang D."/>
            <person name="Wang C."/>
            <person name="Pandey M.K."/>
            <person name="Ge S."/>
            <person name="Xu Q."/>
            <person name="Li N."/>
            <person name="Li G."/>
            <person name="Huang Y."/>
            <person name="Saxena R.K."/>
            <person name="Ji Y."/>
            <person name="Li M."/>
            <person name="Yan X."/>
            <person name="He Y."/>
            <person name="Liu Y."/>
            <person name="Wang X."/>
            <person name="Xiang C."/>
            <person name="Varshney R.K."/>
            <person name="Ding H."/>
            <person name="Gao S."/>
            <person name="Zong X."/>
        </authorList>
    </citation>
    <scope>NUCLEOTIDE SEQUENCE [LARGE SCALE GENOMIC DNA]</scope>
    <source>
        <strain evidence="13 14">cv. Zhongwan 6</strain>
    </source>
</reference>
<keyword evidence="9" id="KW-0238">DNA-binding</keyword>
<evidence type="ECO:0000256" key="10">
    <source>
        <dbReference type="ARBA" id="ARBA00023163"/>
    </source>
</evidence>
<keyword evidence="10" id="KW-0804">Transcription</keyword>
<proteinExistence type="inferred from homology"/>
<dbReference type="GO" id="GO:0016787">
    <property type="term" value="F:hydrolase activity"/>
    <property type="evidence" value="ECO:0007669"/>
    <property type="project" value="UniProtKB-KW"/>
</dbReference>
<feature type="domain" description="Helicase ATP-binding" evidence="12">
    <location>
        <begin position="125"/>
        <end position="315"/>
    </location>
</feature>
<dbReference type="PANTHER" id="PTHR47964:SF1">
    <property type="entry name" value="ATP-DEPENDENT DNA HELICASE HOMOLOG RECG, CHLOROPLASTIC"/>
    <property type="match status" value="1"/>
</dbReference>
<evidence type="ECO:0000256" key="9">
    <source>
        <dbReference type="ARBA" id="ARBA00023125"/>
    </source>
</evidence>
<dbReference type="AlphaFoldDB" id="A0A9D5B5L4"/>
<keyword evidence="6" id="KW-0067">ATP-binding</keyword>
<keyword evidence="3" id="KW-0227">DNA damage</keyword>
<organism evidence="13 14">
    <name type="scientific">Pisum sativum</name>
    <name type="common">Garden pea</name>
    <name type="synonym">Lathyrus oleraceus</name>
    <dbReference type="NCBI Taxonomy" id="3888"/>
    <lineage>
        <taxon>Eukaryota</taxon>
        <taxon>Viridiplantae</taxon>
        <taxon>Streptophyta</taxon>
        <taxon>Embryophyta</taxon>
        <taxon>Tracheophyta</taxon>
        <taxon>Spermatophyta</taxon>
        <taxon>Magnoliopsida</taxon>
        <taxon>eudicotyledons</taxon>
        <taxon>Gunneridae</taxon>
        <taxon>Pentapetalae</taxon>
        <taxon>rosids</taxon>
        <taxon>fabids</taxon>
        <taxon>Fabales</taxon>
        <taxon>Fabaceae</taxon>
        <taxon>Papilionoideae</taxon>
        <taxon>50 kb inversion clade</taxon>
        <taxon>NPAAA clade</taxon>
        <taxon>Hologalegina</taxon>
        <taxon>IRL clade</taxon>
        <taxon>Fabeae</taxon>
        <taxon>Lathyrus</taxon>
    </lineage>
</organism>
<keyword evidence="2" id="KW-0479">Metal-binding</keyword>
<dbReference type="Pfam" id="PF09733">
    <property type="entry name" value="VEFS-Box"/>
    <property type="match status" value="1"/>
</dbReference>
<protein>
    <recommendedName>
        <fullName evidence="12">Helicase ATP-binding domain-containing protein</fullName>
    </recommendedName>
</protein>
<evidence type="ECO:0000259" key="12">
    <source>
        <dbReference type="PROSITE" id="PS51192"/>
    </source>
</evidence>
<keyword evidence="6" id="KW-0547">Nucleotide-binding</keyword>
<evidence type="ECO:0000256" key="6">
    <source>
        <dbReference type="ARBA" id="ARBA00022806"/>
    </source>
</evidence>
<dbReference type="InterPro" id="IPR011545">
    <property type="entry name" value="DEAD/DEAH_box_helicase_dom"/>
</dbReference>
<dbReference type="PANTHER" id="PTHR47964">
    <property type="entry name" value="ATP-DEPENDENT DNA HELICASE HOMOLOG RECG, CHLOROPLASTIC"/>
    <property type="match status" value="1"/>
</dbReference>
<keyword evidence="11" id="KW-0234">DNA repair</keyword>
<dbReference type="SUPFAM" id="SSF52540">
    <property type="entry name" value="P-loop containing nucleoside triphosphate hydrolases"/>
    <property type="match status" value="1"/>
</dbReference>
<sequence length="404" mass="44923">MDSHVNHSSSITSKTATAKNISQKKQGVLADGHMPWACEAFSKHHAEELISSRALHWCWTLFMIKLWNHGLLDACTMNNCCSILERFKNKGSDTTFDEWKRVVKKPSTYTLTPGQLQAVSEIIWDLERPVPMNRLLQGDVGCGKTIVAFLACMEVIGSGYHVAFMVPTELLAIQHYEHLLTLLENLGEAEFKPTVALLTGSTPLKQSWMIRKGIQTGEISMAIGTHSLIAESVEFSALGIAVVDEQHRFGVIQRGRFNSKLFYKSTISSMEDDAITDGSSKSDDYMAPHVLAMSATPIPRTLALTLYGDMSLTQITDLPPGRIPVQTCTIEGNDKGFEEAYKMMMDELKDGGKVYLVYPIIELSEQLPQLRVASADLKSISDRFPGYNCGLLHGRMRNEEESTI</sequence>
<comment type="caution">
    <text evidence="13">The sequence shown here is derived from an EMBL/GenBank/DDBJ whole genome shotgun (WGS) entry which is preliminary data.</text>
</comment>
<dbReference type="SMART" id="SM00487">
    <property type="entry name" value="DEXDc"/>
    <property type="match status" value="1"/>
</dbReference>
<dbReference type="GO" id="GO:0005524">
    <property type="term" value="F:ATP binding"/>
    <property type="evidence" value="ECO:0007669"/>
    <property type="project" value="InterPro"/>
</dbReference>
<evidence type="ECO:0000256" key="7">
    <source>
        <dbReference type="ARBA" id="ARBA00022833"/>
    </source>
</evidence>
<dbReference type="InterPro" id="IPR019135">
    <property type="entry name" value="Polycomb_protein_VEFS-Box"/>
</dbReference>
<keyword evidence="7" id="KW-0862">Zinc</keyword>
<keyword evidence="5" id="KW-0378">Hydrolase</keyword>
<evidence type="ECO:0000256" key="11">
    <source>
        <dbReference type="ARBA" id="ARBA00023204"/>
    </source>
</evidence>
<keyword evidence="8" id="KW-0805">Transcription regulation</keyword>
<dbReference type="Gene3D" id="3.40.50.300">
    <property type="entry name" value="P-loop containing nucleotide triphosphate hydrolases"/>
    <property type="match status" value="2"/>
</dbReference>
<dbReference type="EMBL" id="JAMSHJ010000003">
    <property type="protein sequence ID" value="KAI5431180.1"/>
    <property type="molecule type" value="Genomic_DNA"/>
</dbReference>
<dbReference type="PROSITE" id="PS51192">
    <property type="entry name" value="HELICASE_ATP_BIND_1"/>
    <property type="match status" value="1"/>
</dbReference>
<accession>A0A9D5B5L4</accession>
<evidence type="ECO:0000313" key="13">
    <source>
        <dbReference type="EMBL" id="KAI5431180.1"/>
    </source>
</evidence>
<gene>
    <name evidence="13" type="ORF">KIW84_035369</name>
</gene>
<dbReference type="InterPro" id="IPR027417">
    <property type="entry name" value="P-loop_NTPase"/>
</dbReference>
<dbReference type="CDD" id="cd21553">
    <property type="entry name" value="VEFS-box_EMF2-like"/>
    <property type="match status" value="1"/>
</dbReference>
<dbReference type="Proteomes" id="UP001058974">
    <property type="component" value="Chromosome 3"/>
</dbReference>
<dbReference type="GO" id="GO:0003678">
    <property type="term" value="F:DNA helicase activity"/>
    <property type="evidence" value="ECO:0007669"/>
    <property type="project" value="TreeGrafter"/>
</dbReference>
<evidence type="ECO:0000313" key="14">
    <source>
        <dbReference type="Proteomes" id="UP001058974"/>
    </source>
</evidence>
<keyword evidence="4" id="KW-0863">Zinc-finger</keyword>
<comment type="similarity">
    <text evidence="1">Belongs to the VEFS (VRN2-EMF2-FIS2-SU(Z)12) family.</text>
</comment>
<keyword evidence="6" id="KW-0347">Helicase</keyword>
<evidence type="ECO:0000256" key="8">
    <source>
        <dbReference type="ARBA" id="ARBA00023015"/>
    </source>
</evidence>
<evidence type="ECO:0000256" key="3">
    <source>
        <dbReference type="ARBA" id="ARBA00022763"/>
    </source>
</evidence>
<evidence type="ECO:0000256" key="2">
    <source>
        <dbReference type="ARBA" id="ARBA00022723"/>
    </source>
</evidence>
<evidence type="ECO:0000256" key="5">
    <source>
        <dbReference type="ARBA" id="ARBA00022801"/>
    </source>
</evidence>
<dbReference type="InterPro" id="IPR047112">
    <property type="entry name" value="RecG/Mfd"/>
</dbReference>
<evidence type="ECO:0000256" key="1">
    <source>
        <dbReference type="ARBA" id="ARBA00007416"/>
    </source>
</evidence>
<dbReference type="GO" id="GO:0003677">
    <property type="term" value="F:DNA binding"/>
    <property type="evidence" value="ECO:0007669"/>
    <property type="project" value="UniProtKB-KW"/>
</dbReference>
<evidence type="ECO:0000256" key="4">
    <source>
        <dbReference type="ARBA" id="ARBA00022771"/>
    </source>
</evidence>
<dbReference type="Pfam" id="PF00270">
    <property type="entry name" value="DEAD"/>
    <property type="match status" value="1"/>
</dbReference>
<dbReference type="GO" id="GO:0008270">
    <property type="term" value="F:zinc ion binding"/>
    <property type="evidence" value="ECO:0007669"/>
    <property type="project" value="UniProtKB-KW"/>
</dbReference>
<dbReference type="InterPro" id="IPR014001">
    <property type="entry name" value="Helicase_ATP-bd"/>
</dbReference>
<keyword evidence="14" id="KW-1185">Reference proteome</keyword>
<dbReference type="Gramene" id="Psat03G0536900-T1">
    <property type="protein sequence ID" value="KAI5431180.1"/>
    <property type="gene ID" value="KIW84_035369"/>
</dbReference>